<sequence>MLRETATDASDETQATVAELLDVVTEVDDLLETIDFETLPDAVDVLALPALVAFDEIPHAIHERDPALAPDLSTIRDGVELRALWNTVDLVDFQRELRQLKRELEDIVGPDAFEASGDSEAAAEIRRFVDDVKPAATNAALQQEAKKAARTARGGVIEGHSKFESLYESTGRGPGSAGRKPVSNNPTAVSSVPSGPLPDSVSTRMSTVPTTVRHAKIDTLSRGSTGGAGRRLRARRESPLPPRLRRRNDTRSAERENGQIGHRRTTAQRQY</sequence>
<feature type="compositionally biased region" description="Basic residues" evidence="1">
    <location>
        <begin position="261"/>
        <end position="271"/>
    </location>
</feature>
<dbReference type="Proteomes" id="UP000011511">
    <property type="component" value="Unassembled WGS sequence"/>
</dbReference>
<feature type="compositionally biased region" description="Polar residues" evidence="1">
    <location>
        <begin position="182"/>
        <end position="193"/>
    </location>
</feature>
<name>L9ZCA1_NATA2</name>
<proteinExistence type="predicted"/>
<reference evidence="2 3" key="1">
    <citation type="journal article" date="2014" name="PLoS Genet.">
        <title>Phylogenetically driven sequencing of extremely halophilic archaea reveals strategies for static and dynamic osmo-response.</title>
        <authorList>
            <person name="Becker E.A."/>
            <person name="Seitzer P.M."/>
            <person name="Tritt A."/>
            <person name="Larsen D."/>
            <person name="Krusor M."/>
            <person name="Yao A.I."/>
            <person name="Wu D."/>
            <person name="Madern D."/>
            <person name="Eisen J.A."/>
            <person name="Darling A.E."/>
            <person name="Facciotti M.T."/>
        </authorList>
    </citation>
    <scope>NUCLEOTIDE SEQUENCE [LARGE SCALE GENOMIC DNA]</scope>
    <source>
        <strain evidence="2 3">JCM 12890</strain>
    </source>
</reference>
<organism evidence="2 3">
    <name type="scientific">Natrinema altunense (strain JCM 12890 / CGMCC 1.3731 / AJ2)</name>
    <dbReference type="NCBI Taxonomy" id="1227494"/>
    <lineage>
        <taxon>Archaea</taxon>
        <taxon>Methanobacteriati</taxon>
        <taxon>Methanobacteriota</taxon>
        <taxon>Stenosarchaea group</taxon>
        <taxon>Halobacteria</taxon>
        <taxon>Halobacteriales</taxon>
        <taxon>Natrialbaceae</taxon>
        <taxon>Natrinema</taxon>
    </lineage>
</organism>
<dbReference type="PATRIC" id="fig|1227494.3.peg.3345"/>
<comment type="caution">
    <text evidence="2">The sequence shown here is derived from an EMBL/GenBank/DDBJ whole genome shotgun (WGS) entry which is preliminary data.</text>
</comment>
<accession>L9ZCA1</accession>
<evidence type="ECO:0000256" key="1">
    <source>
        <dbReference type="SAM" id="MobiDB-lite"/>
    </source>
</evidence>
<feature type="compositionally biased region" description="Polar residues" evidence="1">
    <location>
        <begin position="200"/>
        <end position="210"/>
    </location>
</feature>
<dbReference type="AlphaFoldDB" id="L9ZCA1"/>
<gene>
    <name evidence="2" type="ORF">C485_16625</name>
</gene>
<feature type="region of interest" description="Disordered" evidence="1">
    <location>
        <begin position="166"/>
        <end position="271"/>
    </location>
</feature>
<protein>
    <submittedName>
        <fullName evidence="2">Uncharacterized protein</fullName>
    </submittedName>
</protein>
<feature type="compositionally biased region" description="Basic and acidic residues" evidence="1">
    <location>
        <begin position="247"/>
        <end position="257"/>
    </location>
</feature>
<evidence type="ECO:0000313" key="3">
    <source>
        <dbReference type="Proteomes" id="UP000011511"/>
    </source>
</evidence>
<evidence type="ECO:0000313" key="2">
    <source>
        <dbReference type="EMBL" id="ELY84090.1"/>
    </source>
</evidence>
<keyword evidence="3" id="KW-1185">Reference proteome</keyword>
<dbReference type="EMBL" id="AOIK01000042">
    <property type="protein sequence ID" value="ELY84090.1"/>
    <property type="molecule type" value="Genomic_DNA"/>
</dbReference>